<protein>
    <submittedName>
        <fullName evidence="2">Uncharacterized protein</fullName>
    </submittedName>
</protein>
<evidence type="ECO:0000256" key="1">
    <source>
        <dbReference type="SAM" id="MobiDB-lite"/>
    </source>
</evidence>
<organism evidence="2 3">
    <name type="scientific">Panicum virgatum</name>
    <name type="common">Blackwell switchgrass</name>
    <dbReference type="NCBI Taxonomy" id="38727"/>
    <lineage>
        <taxon>Eukaryota</taxon>
        <taxon>Viridiplantae</taxon>
        <taxon>Streptophyta</taxon>
        <taxon>Embryophyta</taxon>
        <taxon>Tracheophyta</taxon>
        <taxon>Spermatophyta</taxon>
        <taxon>Magnoliopsida</taxon>
        <taxon>Liliopsida</taxon>
        <taxon>Poales</taxon>
        <taxon>Poaceae</taxon>
        <taxon>PACMAD clade</taxon>
        <taxon>Panicoideae</taxon>
        <taxon>Panicodae</taxon>
        <taxon>Paniceae</taxon>
        <taxon>Panicinae</taxon>
        <taxon>Panicum</taxon>
        <taxon>Panicum sect. Hiantes</taxon>
    </lineage>
</organism>
<name>A0A8T0X1H7_PANVG</name>
<comment type="caution">
    <text evidence="2">The sequence shown here is derived from an EMBL/GenBank/DDBJ whole genome shotgun (WGS) entry which is preliminary data.</text>
</comment>
<keyword evidence="3" id="KW-1185">Reference proteome</keyword>
<evidence type="ECO:0000313" key="3">
    <source>
        <dbReference type="Proteomes" id="UP000823388"/>
    </source>
</evidence>
<reference evidence="2" key="1">
    <citation type="submission" date="2020-05" db="EMBL/GenBank/DDBJ databases">
        <title>WGS assembly of Panicum virgatum.</title>
        <authorList>
            <person name="Lovell J.T."/>
            <person name="Jenkins J."/>
            <person name="Shu S."/>
            <person name="Juenger T.E."/>
            <person name="Schmutz J."/>
        </authorList>
    </citation>
    <scope>NUCLEOTIDE SEQUENCE</scope>
    <source>
        <strain evidence="2">AP13</strain>
    </source>
</reference>
<feature type="region of interest" description="Disordered" evidence="1">
    <location>
        <begin position="133"/>
        <end position="158"/>
    </location>
</feature>
<accession>A0A8T0X1H7</accession>
<evidence type="ECO:0000313" key="2">
    <source>
        <dbReference type="EMBL" id="KAG2655402.1"/>
    </source>
</evidence>
<dbReference type="Proteomes" id="UP000823388">
    <property type="component" value="Chromosome 1K"/>
</dbReference>
<gene>
    <name evidence="2" type="ORF">PVAP13_1KG009201</name>
</gene>
<dbReference type="EMBL" id="CM029037">
    <property type="protein sequence ID" value="KAG2655402.1"/>
    <property type="molecule type" value="Genomic_DNA"/>
</dbReference>
<proteinExistence type="predicted"/>
<sequence>MTSRRPSVGLENDGHGRIDDGSNSAVAVRVLLHPHPDFKGVGSGWTYAAAAVRHAPLTSFVTPTWIDESILFIPVSVHSARNQSPSTLRLLPPSLSLSHAPRRGGSQRNLSLSLSLSTLTRTKCSAVLGVWEGDEESPRRTGGEVRCGQSMETEPHGRRPTAACFTACA</sequence>
<dbReference type="AlphaFoldDB" id="A0A8T0X1H7"/>